<dbReference type="Proteomes" id="UP001172155">
    <property type="component" value="Unassembled WGS sequence"/>
</dbReference>
<sequence length="62" mass="6861">MVNAHCLWCAFFPLSLLSLTVCPNSPTVLFIVMLVFLIHVCVPSLLLPSLLFPCPRLTFASI</sequence>
<feature type="transmembrane region" description="Helical" evidence="1">
    <location>
        <begin position="28"/>
        <end position="52"/>
    </location>
</feature>
<keyword evidence="4" id="KW-1185">Reference proteome</keyword>
<accession>A0AA40K7Z7</accession>
<comment type="caution">
    <text evidence="3">The sequence shown here is derived from an EMBL/GenBank/DDBJ whole genome shotgun (WGS) entry which is preliminary data.</text>
</comment>
<dbReference type="EMBL" id="JAUKUD010000003">
    <property type="protein sequence ID" value="KAK0749371.1"/>
    <property type="molecule type" value="Genomic_DNA"/>
</dbReference>
<evidence type="ECO:0000313" key="3">
    <source>
        <dbReference type="EMBL" id="KAK0749371.1"/>
    </source>
</evidence>
<feature type="chain" id="PRO_5041365154" description="NADH dehydrogenase subunit 1" evidence="2">
    <location>
        <begin position="19"/>
        <end position="62"/>
    </location>
</feature>
<gene>
    <name evidence="3" type="ORF">B0T18DRAFT_406457</name>
</gene>
<evidence type="ECO:0008006" key="5">
    <source>
        <dbReference type="Google" id="ProtNLM"/>
    </source>
</evidence>
<keyword evidence="2" id="KW-0732">Signal</keyword>
<reference evidence="3" key="1">
    <citation type="submission" date="2023-06" db="EMBL/GenBank/DDBJ databases">
        <title>Genome-scale phylogeny and comparative genomics of the fungal order Sordariales.</title>
        <authorList>
            <consortium name="Lawrence Berkeley National Laboratory"/>
            <person name="Hensen N."/>
            <person name="Bonometti L."/>
            <person name="Westerberg I."/>
            <person name="Brannstrom I.O."/>
            <person name="Guillou S."/>
            <person name="Cros-Aarteil S."/>
            <person name="Calhoun S."/>
            <person name="Haridas S."/>
            <person name="Kuo A."/>
            <person name="Mondo S."/>
            <person name="Pangilinan J."/>
            <person name="Riley R."/>
            <person name="LaButti K."/>
            <person name="Andreopoulos B."/>
            <person name="Lipzen A."/>
            <person name="Chen C."/>
            <person name="Yanf M."/>
            <person name="Daum C."/>
            <person name="Ng V."/>
            <person name="Clum A."/>
            <person name="Steindorff A."/>
            <person name="Ohm R."/>
            <person name="Martin F."/>
            <person name="Silar P."/>
            <person name="Natvig D."/>
            <person name="Lalanne C."/>
            <person name="Gautier V."/>
            <person name="Ament-velasquez S.L."/>
            <person name="Kruys A."/>
            <person name="Hutchinson M.I."/>
            <person name="Powell A.J."/>
            <person name="Barry K."/>
            <person name="Miller A.N."/>
            <person name="Grigoriev I.V."/>
            <person name="Debuchy R."/>
            <person name="Gladieux P."/>
            <person name="Thoren M.H."/>
            <person name="Johannesson H."/>
        </authorList>
    </citation>
    <scope>NUCLEOTIDE SEQUENCE</scope>
    <source>
        <strain evidence="3">SMH3187-1</strain>
    </source>
</reference>
<name>A0AA40K7Z7_9PEZI</name>
<evidence type="ECO:0000256" key="1">
    <source>
        <dbReference type="SAM" id="Phobius"/>
    </source>
</evidence>
<evidence type="ECO:0000313" key="4">
    <source>
        <dbReference type="Proteomes" id="UP001172155"/>
    </source>
</evidence>
<protein>
    <recommendedName>
        <fullName evidence="5">NADH dehydrogenase subunit 1</fullName>
    </recommendedName>
</protein>
<evidence type="ECO:0000256" key="2">
    <source>
        <dbReference type="SAM" id="SignalP"/>
    </source>
</evidence>
<keyword evidence="1" id="KW-0472">Membrane</keyword>
<keyword evidence="1" id="KW-1133">Transmembrane helix</keyword>
<proteinExistence type="predicted"/>
<dbReference type="AlphaFoldDB" id="A0AA40K7Z7"/>
<feature type="signal peptide" evidence="2">
    <location>
        <begin position="1"/>
        <end position="18"/>
    </location>
</feature>
<keyword evidence="1" id="KW-0812">Transmembrane</keyword>
<organism evidence="3 4">
    <name type="scientific">Schizothecium vesticola</name>
    <dbReference type="NCBI Taxonomy" id="314040"/>
    <lineage>
        <taxon>Eukaryota</taxon>
        <taxon>Fungi</taxon>
        <taxon>Dikarya</taxon>
        <taxon>Ascomycota</taxon>
        <taxon>Pezizomycotina</taxon>
        <taxon>Sordariomycetes</taxon>
        <taxon>Sordariomycetidae</taxon>
        <taxon>Sordariales</taxon>
        <taxon>Schizotheciaceae</taxon>
        <taxon>Schizothecium</taxon>
    </lineage>
</organism>